<keyword evidence="6 10" id="KW-0067">ATP-binding</keyword>
<evidence type="ECO:0000256" key="3">
    <source>
        <dbReference type="ARBA" id="ARBA00022448"/>
    </source>
</evidence>
<organism evidence="10 11">
    <name type="scientific">Sphaerochaeta halotolerans</name>
    <dbReference type="NCBI Taxonomy" id="2293840"/>
    <lineage>
        <taxon>Bacteria</taxon>
        <taxon>Pseudomonadati</taxon>
        <taxon>Spirochaetota</taxon>
        <taxon>Spirochaetia</taxon>
        <taxon>Spirochaetales</taxon>
        <taxon>Sphaerochaetaceae</taxon>
        <taxon>Sphaerochaeta</taxon>
    </lineage>
</organism>
<reference evidence="11" key="1">
    <citation type="submission" date="2018-08" db="EMBL/GenBank/DDBJ databases">
        <authorList>
            <person name="Grouzdev D.S."/>
            <person name="Krutkina M.S."/>
        </authorList>
    </citation>
    <scope>NUCLEOTIDE SEQUENCE [LARGE SCALE GENOMIC DNA]</scope>
    <source>
        <strain evidence="11">4-11</strain>
    </source>
</reference>
<comment type="subcellular location">
    <subcellularLocation>
        <location evidence="1">Cell membrane</location>
    </subcellularLocation>
</comment>
<dbReference type="SUPFAM" id="SSF52540">
    <property type="entry name" value="P-loop containing nucleoside triphosphate hydrolases"/>
    <property type="match status" value="1"/>
</dbReference>
<evidence type="ECO:0000313" key="11">
    <source>
        <dbReference type="Proteomes" id="UP000264002"/>
    </source>
</evidence>
<dbReference type="CDD" id="cd03225">
    <property type="entry name" value="ABC_cobalt_CbiO_domain1"/>
    <property type="match status" value="1"/>
</dbReference>
<evidence type="ECO:0000256" key="1">
    <source>
        <dbReference type="ARBA" id="ARBA00004236"/>
    </source>
</evidence>
<dbReference type="PROSITE" id="PS50893">
    <property type="entry name" value="ABC_TRANSPORTER_2"/>
    <property type="match status" value="1"/>
</dbReference>
<evidence type="ECO:0000256" key="5">
    <source>
        <dbReference type="ARBA" id="ARBA00022741"/>
    </source>
</evidence>
<dbReference type="InterPro" id="IPR017871">
    <property type="entry name" value="ABC_transporter-like_CS"/>
</dbReference>
<feature type="domain" description="ABC transporter" evidence="9">
    <location>
        <begin position="9"/>
        <end position="241"/>
    </location>
</feature>
<keyword evidence="5" id="KW-0547">Nucleotide-binding</keyword>
<dbReference type="InterPro" id="IPR015856">
    <property type="entry name" value="ABC_transpr_CbiO/EcfA_su"/>
</dbReference>
<evidence type="ECO:0000256" key="6">
    <source>
        <dbReference type="ARBA" id="ARBA00022840"/>
    </source>
</evidence>
<dbReference type="GO" id="GO:0043190">
    <property type="term" value="C:ATP-binding cassette (ABC) transporter complex"/>
    <property type="evidence" value="ECO:0007669"/>
    <property type="project" value="TreeGrafter"/>
</dbReference>
<dbReference type="EMBL" id="QUWK01000002">
    <property type="protein sequence ID" value="RFU95906.1"/>
    <property type="molecule type" value="Genomic_DNA"/>
</dbReference>
<keyword evidence="8" id="KW-0472">Membrane</keyword>
<protein>
    <submittedName>
        <fullName evidence="10">ABC transporter ATP-binding protein</fullName>
    </submittedName>
</protein>
<dbReference type="FunFam" id="3.40.50.300:FF:000224">
    <property type="entry name" value="Energy-coupling factor transporter ATP-binding protein EcfA"/>
    <property type="match status" value="1"/>
</dbReference>
<keyword evidence="7" id="KW-1278">Translocase</keyword>
<dbReference type="InterPro" id="IPR003439">
    <property type="entry name" value="ABC_transporter-like_ATP-bd"/>
</dbReference>
<evidence type="ECO:0000313" key="10">
    <source>
        <dbReference type="EMBL" id="RFU95906.1"/>
    </source>
</evidence>
<evidence type="ECO:0000256" key="8">
    <source>
        <dbReference type="ARBA" id="ARBA00023136"/>
    </source>
</evidence>
<gene>
    <name evidence="10" type="ORF">DYP60_02575</name>
</gene>
<sequence length="253" mass="27993">MTTTQPVLLSVEHLSFSFSKDKQILKDISFSVNQGSFTLISGPNGAGKSILLRCLKGLLKPSGGAIFLAGEDVTKYPKKRLHSIGLVFQDADTQIVGQTVEKDISFGMENLSMDEAEQKKRLDEVLTLMHLQDQKDQRPRTLSGGEKRKLSIAGILVMNPKLIILDEPFANLDYRSAVSVLETLLALQENGHTVIIVSHEIDKILAHADQVLVLEAGLVAIQGTKHTVFNHLEEHGMYVPKTSNVEDLTWLKR</sequence>
<comment type="caution">
    <text evidence="10">The sequence shown here is derived from an EMBL/GenBank/DDBJ whole genome shotgun (WGS) entry which is preliminary data.</text>
</comment>
<evidence type="ECO:0000256" key="2">
    <source>
        <dbReference type="ARBA" id="ARBA00005417"/>
    </source>
</evidence>
<dbReference type="InterPro" id="IPR050095">
    <property type="entry name" value="ECF_ABC_transporter_ATP-bd"/>
</dbReference>
<dbReference type="InterPro" id="IPR003593">
    <property type="entry name" value="AAA+_ATPase"/>
</dbReference>
<evidence type="ECO:0000256" key="4">
    <source>
        <dbReference type="ARBA" id="ARBA00022475"/>
    </source>
</evidence>
<comment type="similarity">
    <text evidence="2">Belongs to the ABC transporter superfamily.</text>
</comment>
<dbReference type="PANTHER" id="PTHR43553">
    <property type="entry name" value="HEAVY METAL TRANSPORTER"/>
    <property type="match status" value="1"/>
</dbReference>
<accession>A0A372MKQ3</accession>
<dbReference type="OrthoDB" id="9784332at2"/>
<proteinExistence type="inferred from homology"/>
<keyword evidence="4" id="KW-1003">Cell membrane</keyword>
<evidence type="ECO:0000256" key="7">
    <source>
        <dbReference type="ARBA" id="ARBA00022967"/>
    </source>
</evidence>
<reference evidence="10 11" key="2">
    <citation type="submission" date="2018-09" db="EMBL/GenBank/DDBJ databases">
        <title>Genome of Sphaerochaeta halotolerans strain 4-11.</title>
        <authorList>
            <person name="Nazina T.N."/>
            <person name="Sokolova D.S."/>
        </authorList>
    </citation>
    <scope>NUCLEOTIDE SEQUENCE [LARGE SCALE GENOMIC DNA]</scope>
    <source>
        <strain evidence="10 11">4-11</strain>
    </source>
</reference>
<name>A0A372MKQ3_9SPIR</name>
<dbReference type="GO" id="GO:0042626">
    <property type="term" value="F:ATPase-coupled transmembrane transporter activity"/>
    <property type="evidence" value="ECO:0007669"/>
    <property type="project" value="TreeGrafter"/>
</dbReference>
<dbReference type="InterPro" id="IPR027417">
    <property type="entry name" value="P-loop_NTPase"/>
</dbReference>
<dbReference type="GO" id="GO:0005524">
    <property type="term" value="F:ATP binding"/>
    <property type="evidence" value="ECO:0007669"/>
    <property type="project" value="UniProtKB-KW"/>
</dbReference>
<evidence type="ECO:0000259" key="9">
    <source>
        <dbReference type="PROSITE" id="PS50893"/>
    </source>
</evidence>
<keyword evidence="3" id="KW-0813">Transport</keyword>
<dbReference type="PROSITE" id="PS00211">
    <property type="entry name" value="ABC_TRANSPORTER_1"/>
    <property type="match status" value="1"/>
</dbReference>
<dbReference type="Gene3D" id="3.40.50.300">
    <property type="entry name" value="P-loop containing nucleotide triphosphate hydrolases"/>
    <property type="match status" value="1"/>
</dbReference>
<dbReference type="AlphaFoldDB" id="A0A372MKQ3"/>
<dbReference type="Pfam" id="PF00005">
    <property type="entry name" value="ABC_tran"/>
    <property type="match status" value="1"/>
</dbReference>
<dbReference type="Proteomes" id="UP000264002">
    <property type="component" value="Unassembled WGS sequence"/>
</dbReference>
<dbReference type="GO" id="GO:0016887">
    <property type="term" value="F:ATP hydrolysis activity"/>
    <property type="evidence" value="ECO:0007669"/>
    <property type="project" value="InterPro"/>
</dbReference>
<keyword evidence="11" id="KW-1185">Reference proteome</keyword>
<dbReference type="SMART" id="SM00382">
    <property type="entry name" value="AAA"/>
    <property type="match status" value="1"/>
</dbReference>
<dbReference type="RefSeq" id="WP_117329305.1">
    <property type="nucleotide sequence ID" value="NZ_QUWK01000002.1"/>
</dbReference>